<dbReference type="PROSITE" id="PS00761">
    <property type="entry name" value="SPASE_I_3"/>
    <property type="match status" value="1"/>
</dbReference>
<dbReference type="GO" id="GO:0006465">
    <property type="term" value="P:signal peptide processing"/>
    <property type="evidence" value="ECO:0007669"/>
    <property type="project" value="InterPro"/>
</dbReference>
<proteinExistence type="inferred from homology"/>
<organism evidence="11 12">
    <name type="scientific">Desmospora activa DSM 45169</name>
    <dbReference type="NCBI Taxonomy" id="1121389"/>
    <lineage>
        <taxon>Bacteria</taxon>
        <taxon>Bacillati</taxon>
        <taxon>Bacillota</taxon>
        <taxon>Bacilli</taxon>
        <taxon>Bacillales</taxon>
        <taxon>Thermoactinomycetaceae</taxon>
        <taxon>Desmospora</taxon>
    </lineage>
</organism>
<keyword evidence="8" id="KW-0472">Membrane</keyword>
<dbReference type="InterPro" id="IPR019756">
    <property type="entry name" value="Pept_S26A_signal_pept_1_Ser-AS"/>
</dbReference>
<dbReference type="GO" id="GO:0009003">
    <property type="term" value="F:signal peptidase activity"/>
    <property type="evidence" value="ECO:0007669"/>
    <property type="project" value="UniProtKB-EC"/>
</dbReference>
<dbReference type="AlphaFoldDB" id="A0A2T4Z221"/>
<evidence type="ECO:0000256" key="8">
    <source>
        <dbReference type="RuleBase" id="RU003993"/>
    </source>
</evidence>
<comment type="catalytic activity">
    <reaction evidence="1 8">
        <text>Cleavage of hydrophobic, N-terminal signal or leader sequences from secreted and periplasmic proteins.</text>
        <dbReference type="EC" id="3.4.21.89"/>
    </reaction>
</comment>
<dbReference type="InterPro" id="IPR019757">
    <property type="entry name" value="Pept_S26A_signal_pept_1_Lys-AS"/>
</dbReference>
<dbReference type="EMBL" id="PZZP01000003">
    <property type="protein sequence ID" value="PTM54836.1"/>
    <property type="molecule type" value="Genomic_DNA"/>
</dbReference>
<keyword evidence="8" id="KW-0812">Transmembrane</keyword>
<evidence type="ECO:0000256" key="9">
    <source>
        <dbReference type="RuleBase" id="RU362042"/>
    </source>
</evidence>
<comment type="subcellular location">
    <subcellularLocation>
        <location evidence="2">Cell membrane</location>
        <topology evidence="2">Single-pass type II membrane protein</topology>
    </subcellularLocation>
    <subcellularLocation>
        <location evidence="9">Membrane</location>
        <topology evidence="9">Single-pass type II membrane protein</topology>
    </subcellularLocation>
</comment>
<keyword evidence="8" id="KW-1133">Transmembrane helix</keyword>
<dbReference type="SUPFAM" id="SSF51306">
    <property type="entry name" value="LexA/Signal peptidase"/>
    <property type="match status" value="1"/>
</dbReference>
<reference evidence="11 12" key="1">
    <citation type="submission" date="2018-04" db="EMBL/GenBank/DDBJ databases">
        <title>Genomic Encyclopedia of Archaeal and Bacterial Type Strains, Phase II (KMG-II): from individual species to whole genera.</title>
        <authorList>
            <person name="Goeker M."/>
        </authorList>
    </citation>
    <scope>NUCLEOTIDE SEQUENCE [LARGE SCALE GENOMIC DNA]</scope>
    <source>
        <strain evidence="11 12">DSM 45169</strain>
    </source>
</reference>
<dbReference type="RefSeq" id="WP_245891273.1">
    <property type="nucleotide sequence ID" value="NZ_PZZP01000003.1"/>
</dbReference>
<sequence length="176" mass="20143">MGNKAKSAANEWMTALIVAASLMIVVRVFLFAPYEVHGESMYPTFKGNERLIVNKWIYDVRDPEYGDIVVFHTAEKRDYIKRVIGKPGDKISVKNGEVYRNGEKLKESYINQERIRKNMPETVVPPDHLFVMGDNRNHSRDSREIGAVSIGEVVGRADVQLMPLNQFQLLFNQQSD</sequence>
<dbReference type="PROSITE" id="PS00760">
    <property type="entry name" value="SPASE_I_2"/>
    <property type="match status" value="1"/>
</dbReference>
<dbReference type="GO" id="GO:0005886">
    <property type="term" value="C:plasma membrane"/>
    <property type="evidence" value="ECO:0007669"/>
    <property type="project" value="UniProtKB-SubCell"/>
</dbReference>
<dbReference type="InterPro" id="IPR019533">
    <property type="entry name" value="Peptidase_S26"/>
</dbReference>
<protein>
    <recommendedName>
        <fullName evidence="4 8">Signal peptidase I</fullName>
        <ecNumber evidence="4 8">3.4.21.89</ecNumber>
    </recommendedName>
</protein>
<keyword evidence="6 8" id="KW-0378">Hydrolase</keyword>
<dbReference type="PANTHER" id="PTHR43390">
    <property type="entry name" value="SIGNAL PEPTIDASE I"/>
    <property type="match status" value="1"/>
</dbReference>
<evidence type="ECO:0000259" key="10">
    <source>
        <dbReference type="Pfam" id="PF10502"/>
    </source>
</evidence>
<evidence type="ECO:0000256" key="2">
    <source>
        <dbReference type="ARBA" id="ARBA00004401"/>
    </source>
</evidence>
<dbReference type="NCBIfam" id="TIGR02227">
    <property type="entry name" value="sigpep_I_bact"/>
    <property type="match status" value="1"/>
</dbReference>
<keyword evidence="5 8" id="KW-0645">Protease</keyword>
<feature type="active site" evidence="7">
    <location>
        <position position="40"/>
    </location>
</feature>
<dbReference type="PROSITE" id="PS00501">
    <property type="entry name" value="SPASE_I_1"/>
    <property type="match status" value="1"/>
</dbReference>
<evidence type="ECO:0000256" key="6">
    <source>
        <dbReference type="ARBA" id="ARBA00022801"/>
    </source>
</evidence>
<evidence type="ECO:0000313" key="12">
    <source>
        <dbReference type="Proteomes" id="UP000241639"/>
    </source>
</evidence>
<dbReference type="EC" id="3.4.21.89" evidence="4 8"/>
<dbReference type="GO" id="GO:0004252">
    <property type="term" value="F:serine-type endopeptidase activity"/>
    <property type="evidence" value="ECO:0007669"/>
    <property type="project" value="InterPro"/>
</dbReference>
<feature type="active site" evidence="7">
    <location>
        <position position="81"/>
    </location>
</feature>
<evidence type="ECO:0000256" key="5">
    <source>
        <dbReference type="ARBA" id="ARBA00022670"/>
    </source>
</evidence>
<dbReference type="PANTHER" id="PTHR43390:SF1">
    <property type="entry name" value="CHLOROPLAST PROCESSING PEPTIDASE"/>
    <property type="match status" value="1"/>
</dbReference>
<comment type="caution">
    <text evidence="11">The sequence shown here is derived from an EMBL/GenBank/DDBJ whole genome shotgun (WGS) entry which is preliminary data.</text>
</comment>
<dbReference type="InterPro" id="IPR019758">
    <property type="entry name" value="Pept_S26A_signal_pept_1_CS"/>
</dbReference>
<keyword evidence="12" id="KW-1185">Reference proteome</keyword>
<evidence type="ECO:0000313" key="11">
    <source>
        <dbReference type="EMBL" id="PTM54836.1"/>
    </source>
</evidence>
<dbReference type="CDD" id="cd06530">
    <property type="entry name" value="S26_SPase_I"/>
    <property type="match status" value="1"/>
</dbReference>
<dbReference type="Gene3D" id="2.10.109.10">
    <property type="entry name" value="Umud Fragment, subunit A"/>
    <property type="match status" value="1"/>
</dbReference>
<name>A0A2T4Z221_9BACL</name>
<comment type="similarity">
    <text evidence="3 9">Belongs to the peptidase S26 family.</text>
</comment>
<evidence type="ECO:0000256" key="3">
    <source>
        <dbReference type="ARBA" id="ARBA00009370"/>
    </source>
</evidence>
<dbReference type="PRINTS" id="PR00727">
    <property type="entry name" value="LEADERPTASE"/>
</dbReference>
<dbReference type="Proteomes" id="UP000241639">
    <property type="component" value="Unassembled WGS sequence"/>
</dbReference>
<evidence type="ECO:0000256" key="1">
    <source>
        <dbReference type="ARBA" id="ARBA00000677"/>
    </source>
</evidence>
<dbReference type="InterPro" id="IPR036286">
    <property type="entry name" value="LexA/Signal_pep-like_sf"/>
</dbReference>
<evidence type="ECO:0000256" key="7">
    <source>
        <dbReference type="PIRSR" id="PIRSR600223-1"/>
    </source>
</evidence>
<dbReference type="Pfam" id="PF10502">
    <property type="entry name" value="Peptidase_S26"/>
    <property type="match status" value="1"/>
</dbReference>
<dbReference type="InterPro" id="IPR000223">
    <property type="entry name" value="Pept_S26A_signal_pept_1"/>
</dbReference>
<accession>A0A2T4Z221</accession>
<gene>
    <name evidence="11" type="ORF">C8J48_3490</name>
</gene>
<feature type="transmembrane region" description="Helical" evidence="8">
    <location>
        <begin position="12"/>
        <end position="32"/>
    </location>
</feature>
<feature type="domain" description="Peptidase S26" evidence="10">
    <location>
        <begin position="10"/>
        <end position="160"/>
    </location>
</feature>
<evidence type="ECO:0000256" key="4">
    <source>
        <dbReference type="ARBA" id="ARBA00013208"/>
    </source>
</evidence>